<dbReference type="SUPFAM" id="SSF47954">
    <property type="entry name" value="Cyclin-like"/>
    <property type="match status" value="1"/>
</dbReference>
<proteinExistence type="predicted"/>
<feature type="domain" description="Cyclin N-terminal" evidence="2">
    <location>
        <begin position="74"/>
        <end position="177"/>
    </location>
</feature>
<dbReference type="InterPro" id="IPR036915">
    <property type="entry name" value="Cyclin-like_sf"/>
</dbReference>
<keyword evidence="4" id="KW-1185">Reference proteome</keyword>
<dbReference type="Proteomes" id="UP000799118">
    <property type="component" value="Unassembled WGS sequence"/>
</dbReference>
<evidence type="ECO:0000313" key="4">
    <source>
        <dbReference type="Proteomes" id="UP000799118"/>
    </source>
</evidence>
<dbReference type="GO" id="GO:0019901">
    <property type="term" value="F:protein kinase binding"/>
    <property type="evidence" value="ECO:0007669"/>
    <property type="project" value="InterPro"/>
</dbReference>
<gene>
    <name evidence="3" type="ORF">BT96DRAFT_876328</name>
</gene>
<dbReference type="CDD" id="cd20557">
    <property type="entry name" value="CYCLIN_ScPCL1-like"/>
    <property type="match status" value="1"/>
</dbReference>
<dbReference type="InterPro" id="IPR013922">
    <property type="entry name" value="Cyclin_PHO80-like"/>
</dbReference>
<feature type="region of interest" description="Disordered" evidence="1">
    <location>
        <begin position="197"/>
        <end position="268"/>
    </location>
</feature>
<feature type="compositionally biased region" description="Basic residues" evidence="1">
    <location>
        <begin position="199"/>
        <end position="225"/>
    </location>
</feature>
<dbReference type="GO" id="GO:0000307">
    <property type="term" value="C:cyclin-dependent protein kinase holoenzyme complex"/>
    <property type="evidence" value="ECO:0007669"/>
    <property type="project" value="TreeGrafter"/>
</dbReference>
<reference evidence="3" key="1">
    <citation type="journal article" date="2019" name="Environ. Microbiol.">
        <title>Fungal ecological strategies reflected in gene transcription - a case study of two litter decomposers.</title>
        <authorList>
            <person name="Barbi F."/>
            <person name="Kohler A."/>
            <person name="Barry K."/>
            <person name="Baskaran P."/>
            <person name="Daum C."/>
            <person name="Fauchery L."/>
            <person name="Ihrmark K."/>
            <person name="Kuo A."/>
            <person name="LaButti K."/>
            <person name="Lipzen A."/>
            <person name="Morin E."/>
            <person name="Grigoriev I.V."/>
            <person name="Henrissat B."/>
            <person name="Lindahl B."/>
            <person name="Martin F."/>
        </authorList>
    </citation>
    <scope>NUCLEOTIDE SEQUENCE</scope>
    <source>
        <strain evidence="3">JB14</strain>
    </source>
</reference>
<dbReference type="GO" id="GO:0016538">
    <property type="term" value="F:cyclin-dependent protein serine/threonine kinase regulator activity"/>
    <property type="evidence" value="ECO:0007669"/>
    <property type="project" value="TreeGrafter"/>
</dbReference>
<dbReference type="InterPro" id="IPR006671">
    <property type="entry name" value="Cyclin_N"/>
</dbReference>
<dbReference type="AlphaFoldDB" id="A0A6A4I7R3"/>
<sequence length="295" mass="32440">MSSNSSPSSSSSSSSSRSSPIHHASLVDVSMHSPAILELVDVKLSKHIIEYVVDCVADTVDFAMGRPSRARGRTPSRRPELVKFNQFVTDVLTRAEVTTPVVLASLAYIDRAKPHLHIALEEWALERVFLGSLIVASKYLNDSTLKNVHWALCTGVFGKRDVGRIEREFLDVLDWELGVSESDILAHHAGISAVIAPSPRHHHSSSHYLSRHSPRTHHHHHHSHRTSCPELEPSSPVSSDGSSSPQTPSTLNNSPESFIPTAVKGASSNTKGFRDIIRSFPIPSHHTQNHFPIQV</sequence>
<dbReference type="GO" id="GO:0005634">
    <property type="term" value="C:nucleus"/>
    <property type="evidence" value="ECO:0007669"/>
    <property type="project" value="TreeGrafter"/>
</dbReference>
<feature type="compositionally biased region" description="Low complexity" evidence="1">
    <location>
        <begin position="233"/>
        <end position="249"/>
    </location>
</feature>
<accession>A0A6A4I7R3</accession>
<dbReference type="OrthoDB" id="10250320at2759"/>
<dbReference type="EMBL" id="ML769406">
    <property type="protein sequence ID" value="KAE9405883.1"/>
    <property type="molecule type" value="Genomic_DNA"/>
</dbReference>
<dbReference type="PANTHER" id="PTHR15615">
    <property type="match status" value="1"/>
</dbReference>
<evidence type="ECO:0000313" key="3">
    <source>
        <dbReference type="EMBL" id="KAE9405883.1"/>
    </source>
</evidence>
<name>A0A6A4I7R3_9AGAR</name>
<dbReference type="PANTHER" id="PTHR15615:SF10">
    <property type="entry name" value="PHO85 CYCLIN-2-RELATED"/>
    <property type="match status" value="1"/>
</dbReference>
<evidence type="ECO:0000259" key="2">
    <source>
        <dbReference type="Pfam" id="PF00134"/>
    </source>
</evidence>
<dbReference type="Gene3D" id="1.10.472.10">
    <property type="entry name" value="Cyclin-like"/>
    <property type="match status" value="1"/>
</dbReference>
<dbReference type="Pfam" id="PF00134">
    <property type="entry name" value="Cyclin_N"/>
    <property type="match status" value="1"/>
</dbReference>
<evidence type="ECO:0000256" key="1">
    <source>
        <dbReference type="SAM" id="MobiDB-lite"/>
    </source>
</evidence>
<protein>
    <recommendedName>
        <fullName evidence="2">Cyclin N-terminal domain-containing protein</fullName>
    </recommendedName>
</protein>
<organism evidence="3 4">
    <name type="scientific">Gymnopus androsaceus JB14</name>
    <dbReference type="NCBI Taxonomy" id="1447944"/>
    <lineage>
        <taxon>Eukaryota</taxon>
        <taxon>Fungi</taxon>
        <taxon>Dikarya</taxon>
        <taxon>Basidiomycota</taxon>
        <taxon>Agaricomycotina</taxon>
        <taxon>Agaricomycetes</taxon>
        <taxon>Agaricomycetidae</taxon>
        <taxon>Agaricales</taxon>
        <taxon>Marasmiineae</taxon>
        <taxon>Omphalotaceae</taxon>
        <taxon>Gymnopus</taxon>
    </lineage>
</organism>